<evidence type="ECO:0000313" key="3">
    <source>
        <dbReference type="Proteomes" id="UP000033500"/>
    </source>
</evidence>
<evidence type="ECO:0000313" key="2">
    <source>
        <dbReference type="EMBL" id="KJZ41723.1"/>
    </source>
</evidence>
<dbReference type="InterPro" id="IPR004919">
    <property type="entry name" value="GmrSD_N"/>
</dbReference>
<reference evidence="2 3" key="1">
    <citation type="submission" date="2015-03" db="EMBL/GenBank/DDBJ databases">
        <title>Comparative genomics of Pseudomonas insights into diversity of traits involved in vanlence and defense.</title>
        <authorList>
            <person name="Qin Y."/>
        </authorList>
    </citation>
    <scope>NUCLEOTIDE SEQUENCE [LARGE SCALE GENOMIC DNA]</scope>
    <source>
        <strain evidence="2 3">C3</strain>
    </source>
</reference>
<gene>
    <name evidence="2" type="ORF">VC34_18290</name>
</gene>
<dbReference type="Pfam" id="PF03235">
    <property type="entry name" value="GmrSD_N"/>
    <property type="match status" value="1"/>
</dbReference>
<sequence>MPLDEEIVLARREIVSDGYDMSVGELINLYRDNEIRIHPEFQRLFRWDQTRKTRFIESLLLALPLPPIFVYQGADGVWELIDGLQRLSTILEFAGVLRDQTGELRPSTTLEGTRFLPSLVDKKWEASENEDNGIGTSLQLQIKRARMRVEILKQESDPQAKYELFQRLNTGGQNLSEQEIRNCVGVMLNPNFQTWLVTLANNNAFKTVINQTETAIERQSHVELIVRFFSFRHVIYRNGLDVHEYLDDALVKLATDTEFDTDSEALVFAQTFEQLNLALGESAFKRWNGAEFTGKFLMSVFEVVSLGVSKNIEAIAALGEETSKAFIRERCIALWQNETFTRNSGAGVRGTSRLANLLPMAEAFFRP</sequence>
<accession>A0A0F4TBB7</accession>
<feature type="domain" description="GmrSD restriction endonucleases N-terminal" evidence="1">
    <location>
        <begin position="26"/>
        <end position="183"/>
    </location>
</feature>
<dbReference type="PANTHER" id="PTHR39639">
    <property type="entry name" value="CHROMOSOME 16, WHOLE GENOME SHOTGUN SEQUENCE"/>
    <property type="match status" value="1"/>
</dbReference>
<proteinExistence type="predicted"/>
<evidence type="ECO:0000259" key="1">
    <source>
        <dbReference type="Pfam" id="PF03235"/>
    </source>
</evidence>
<comment type="caution">
    <text evidence="2">The sequence shown here is derived from an EMBL/GenBank/DDBJ whole genome shotgun (WGS) entry which is preliminary data.</text>
</comment>
<name>A0A0F4TBB7_PSEFL</name>
<dbReference type="RefSeq" id="WP_046047774.1">
    <property type="nucleotide sequence ID" value="NZ_LACD01000022.1"/>
</dbReference>
<protein>
    <recommendedName>
        <fullName evidence="1">GmrSD restriction endonucleases N-terminal domain-containing protein</fullName>
    </recommendedName>
</protein>
<dbReference type="PANTHER" id="PTHR39639:SF1">
    <property type="entry name" value="DUF262 DOMAIN-CONTAINING PROTEIN"/>
    <property type="match status" value="1"/>
</dbReference>
<dbReference type="Proteomes" id="UP000033500">
    <property type="component" value="Unassembled WGS sequence"/>
</dbReference>
<dbReference type="PATRIC" id="fig|294.131.peg.2525"/>
<dbReference type="EMBL" id="LACD01000022">
    <property type="protein sequence ID" value="KJZ41723.1"/>
    <property type="molecule type" value="Genomic_DNA"/>
</dbReference>
<organism evidence="2 3">
    <name type="scientific">Pseudomonas fluorescens</name>
    <dbReference type="NCBI Taxonomy" id="294"/>
    <lineage>
        <taxon>Bacteria</taxon>
        <taxon>Pseudomonadati</taxon>
        <taxon>Pseudomonadota</taxon>
        <taxon>Gammaproteobacteria</taxon>
        <taxon>Pseudomonadales</taxon>
        <taxon>Pseudomonadaceae</taxon>
        <taxon>Pseudomonas</taxon>
    </lineage>
</organism>
<dbReference type="AlphaFoldDB" id="A0A0F4TBB7"/>